<dbReference type="KEGG" id="ccot:CCAX7_60220"/>
<dbReference type="Proteomes" id="UP000287394">
    <property type="component" value="Chromosome"/>
</dbReference>
<keyword evidence="2" id="KW-1185">Reference proteome</keyword>
<name>A0A402CVY3_9BACT</name>
<dbReference type="EMBL" id="AP025739">
    <property type="protein sequence ID" value="BDI33971.1"/>
    <property type="molecule type" value="Genomic_DNA"/>
</dbReference>
<dbReference type="AlphaFoldDB" id="A0A402CVY3"/>
<protein>
    <submittedName>
        <fullName evidence="1">Uncharacterized protein</fullName>
    </submittedName>
</protein>
<sequence>MGQQFDQGGHDTWIADLTQGTRSRRLNWSGACFSKFDQWLQGDGNLQFPKCMRSGYYDHIIGIVE</sequence>
<proteinExistence type="predicted"/>
<accession>A0A402CVY3</accession>
<evidence type="ECO:0000313" key="1">
    <source>
        <dbReference type="EMBL" id="BDI33971.1"/>
    </source>
</evidence>
<gene>
    <name evidence="1" type="ORF">CCAX7_60220</name>
</gene>
<reference evidence="1 2" key="1">
    <citation type="journal article" date="2019" name="Int. J. Syst. Evol. Microbiol.">
        <title>Capsulimonas corticalis gen. nov., sp. nov., an aerobic capsulated bacterium, of a novel bacterial order, Capsulimonadales ord. nov., of the class Armatimonadia of the phylum Armatimonadetes.</title>
        <authorList>
            <person name="Li J."/>
            <person name="Kudo C."/>
            <person name="Tonouchi A."/>
        </authorList>
    </citation>
    <scope>NUCLEOTIDE SEQUENCE [LARGE SCALE GENOMIC DNA]</scope>
    <source>
        <strain evidence="1 2">AX-7</strain>
    </source>
</reference>
<evidence type="ECO:0000313" key="2">
    <source>
        <dbReference type="Proteomes" id="UP000287394"/>
    </source>
</evidence>
<organism evidence="1 2">
    <name type="scientific">Capsulimonas corticalis</name>
    <dbReference type="NCBI Taxonomy" id="2219043"/>
    <lineage>
        <taxon>Bacteria</taxon>
        <taxon>Bacillati</taxon>
        <taxon>Armatimonadota</taxon>
        <taxon>Armatimonadia</taxon>
        <taxon>Capsulimonadales</taxon>
        <taxon>Capsulimonadaceae</taxon>
        <taxon>Capsulimonas</taxon>
    </lineage>
</organism>